<dbReference type="OrthoDB" id="347577at2759"/>
<dbReference type="Proteomes" id="UP000515125">
    <property type="component" value="Unplaced"/>
</dbReference>
<keyword evidence="2" id="KW-1185">Reference proteome</keyword>
<sequence>MESQLQATAASSDAASGGGFNRYCSAEAAPSEGATRPGEAPRSSETALLGEAIAQSRETARSAEAAPSGEGTQLGAASADATSNLFGAAAPPHASSGFSVSVPDDTRPAPATNVAAASVGQTAAAATAASAAAAAAGVAPFALVRDLLPQRGCCCCSVQVLGFASDSLRRQPSGALVRTTEVLVGDETGVVLLLVQSDRHRRLCQPGSTVLLLNALVCCVAGFVCLRLP</sequence>
<name>A0A6P6S3J8_9EIME</name>
<evidence type="ECO:0000313" key="2">
    <source>
        <dbReference type="Proteomes" id="UP000515125"/>
    </source>
</evidence>
<dbReference type="GeneID" id="34621013"/>
<feature type="non-terminal residue" evidence="3">
    <location>
        <position position="229"/>
    </location>
</feature>
<organism evidence="2 3">
    <name type="scientific">Cyclospora cayetanensis</name>
    <dbReference type="NCBI Taxonomy" id="88456"/>
    <lineage>
        <taxon>Eukaryota</taxon>
        <taxon>Sar</taxon>
        <taxon>Alveolata</taxon>
        <taxon>Apicomplexa</taxon>
        <taxon>Conoidasida</taxon>
        <taxon>Coccidia</taxon>
        <taxon>Eucoccidiorida</taxon>
        <taxon>Eimeriorina</taxon>
        <taxon>Eimeriidae</taxon>
        <taxon>Cyclospora</taxon>
    </lineage>
</organism>
<proteinExistence type="predicted"/>
<reference evidence="3" key="1">
    <citation type="submission" date="2025-08" db="UniProtKB">
        <authorList>
            <consortium name="RefSeq"/>
        </authorList>
    </citation>
    <scope>IDENTIFICATION</scope>
</reference>
<dbReference type="InterPro" id="IPR012340">
    <property type="entry name" value="NA-bd_OB-fold"/>
</dbReference>
<evidence type="ECO:0000256" key="1">
    <source>
        <dbReference type="SAM" id="MobiDB-lite"/>
    </source>
</evidence>
<gene>
    <name evidence="3" type="primary">LOC34621013</name>
</gene>
<dbReference type="AlphaFoldDB" id="A0A6P6S3J8"/>
<protein>
    <submittedName>
        <fullName evidence="3">Integumentary mucin C.1</fullName>
    </submittedName>
</protein>
<feature type="region of interest" description="Disordered" evidence="1">
    <location>
        <begin position="1"/>
        <end position="76"/>
    </location>
</feature>
<dbReference type="Gene3D" id="2.40.50.140">
    <property type="entry name" value="Nucleic acid-binding proteins"/>
    <property type="match status" value="1"/>
</dbReference>
<evidence type="ECO:0000313" key="3">
    <source>
        <dbReference type="RefSeq" id="XP_026194409.1"/>
    </source>
</evidence>
<accession>A0A6P6S3J8</accession>
<dbReference type="RefSeq" id="XP_026194409.1">
    <property type="nucleotide sequence ID" value="XM_026338624.1"/>
</dbReference>